<dbReference type="EMBL" id="CP010836">
    <property type="protein sequence ID" value="AJP74109.1"/>
    <property type="molecule type" value="Genomic_DNA"/>
</dbReference>
<accession>A0A7U5BF42</accession>
<evidence type="ECO:0000313" key="3">
    <source>
        <dbReference type="Proteomes" id="UP000032300"/>
    </source>
</evidence>
<dbReference type="KEGG" id="sphi:TS85_23415"/>
<organism evidence="2 3">
    <name type="scientific">Sphingomonas hengshuiensis</name>
    <dbReference type="NCBI Taxonomy" id="1609977"/>
    <lineage>
        <taxon>Bacteria</taxon>
        <taxon>Pseudomonadati</taxon>
        <taxon>Pseudomonadota</taxon>
        <taxon>Alphaproteobacteria</taxon>
        <taxon>Sphingomonadales</taxon>
        <taxon>Sphingomonadaceae</taxon>
        <taxon>Sphingomonas</taxon>
    </lineage>
</organism>
<dbReference type="OrthoDB" id="9814421at2"/>
<dbReference type="Proteomes" id="UP000032300">
    <property type="component" value="Chromosome"/>
</dbReference>
<dbReference type="RefSeq" id="WP_044335490.1">
    <property type="nucleotide sequence ID" value="NZ_CP010836.1"/>
</dbReference>
<evidence type="ECO:0000256" key="1">
    <source>
        <dbReference type="SAM" id="MobiDB-lite"/>
    </source>
</evidence>
<dbReference type="AlphaFoldDB" id="A0A7U5BF42"/>
<sequence length="86" mass="9760">MASLYIKDQEANALAERLAAERGLTKTAAVKLALRHELERRAAPPPVEDRRPLRERMIDFWERHPLPPTLGPPADKAFFDSLSDDL</sequence>
<feature type="region of interest" description="Disordered" evidence="1">
    <location>
        <begin position="65"/>
        <end position="86"/>
    </location>
</feature>
<gene>
    <name evidence="2" type="ORF">TS85_23415</name>
</gene>
<keyword evidence="3" id="KW-1185">Reference proteome</keyword>
<reference evidence="2 3" key="2">
    <citation type="submission" date="2015-02" db="EMBL/GenBank/DDBJ databases">
        <title>The complete genome of Sphingomonas hengshuiensis sp. WHSC-8 isolated from soil of Hengshui Lake.</title>
        <authorList>
            <person name="Wei S."/>
            <person name="Guo J."/>
            <person name="Su C."/>
            <person name="Wu R."/>
            <person name="Zhang Z."/>
            <person name="Liang K."/>
            <person name="Li H."/>
            <person name="Wang T."/>
            <person name="Liu H."/>
            <person name="Zhang C."/>
            <person name="Li Z."/>
            <person name="Wang Q."/>
            <person name="Meng J."/>
        </authorList>
    </citation>
    <scope>NUCLEOTIDE SEQUENCE [LARGE SCALE GENOMIC DNA]</scope>
    <source>
        <strain evidence="2 3">WHSC-8</strain>
    </source>
</reference>
<name>A0A7U5BF42_9SPHN</name>
<protein>
    <recommendedName>
        <fullName evidence="4">Transcription factor</fullName>
    </recommendedName>
</protein>
<dbReference type="Pfam" id="PF07704">
    <property type="entry name" value="PSK_trans_fac"/>
    <property type="match status" value="1"/>
</dbReference>
<proteinExistence type="predicted"/>
<evidence type="ECO:0000313" key="2">
    <source>
        <dbReference type="EMBL" id="AJP74109.1"/>
    </source>
</evidence>
<evidence type="ECO:0008006" key="4">
    <source>
        <dbReference type="Google" id="ProtNLM"/>
    </source>
</evidence>
<dbReference type="InterPro" id="IPR011660">
    <property type="entry name" value="VapB-like"/>
</dbReference>
<reference evidence="2 3" key="1">
    <citation type="journal article" date="2015" name="Int. J. Syst. Evol. Microbiol.">
        <title>Sphingomonas hengshuiensis sp. nov., isolated from lake wetland.</title>
        <authorList>
            <person name="Wei S."/>
            <person name="Wang T."/>
            <person name="Liu H."/>
            <person name="Zhang C."/>
            <person name="Guo J."/>
            <person name="Wang Q."/>
            <person name="Liang K."/>
            <person name="Zhang Z."/>
        </authorList>
    </citation>
    <scope>NUCLEOTIDE SEQUENCE [LARGE SCALE GENOMIC DNA]</scope>
    <source>
        <strain evidence="2 3">WHSC-8</strain>
    </source>
</reference>